<reference evidence="3" key="2">
    <citation type="submission" date="2020-09" db="EMBL/GenBank/DDBJ databases">
        <authorList>
            <person name="Sun Q."/>
            <person name="Ohkuma M."/>
        </authorList>
    </citation>
    <scope>NUCLEOTIDE SEQUENCE</scope>
    <source>
        <strain evidence="3">JCM 19831</strain>
    </source>
</reference>
<name>A0A917U1D6_9ACTN</name>
<accession>A0A917U1D6</accession>
<evidence type="ECO:0000313" key="4">
    <source>
        <dbReference type="Proteomes" id="UP000642070"/>
    </source>
</evidence>
<feature type="coiled-coil region" evidence="1">
    <location>
        <begin position="200"/>
        <end position="227"/>
    </location>
</feature>
<dbReference type="Proteomes" id="UP000642070">
    <property type="component" value="Unassembled WGS sequence"/>
</dbReference>
<gene>
    <name evidence="3" type="ORF">GCM10007977_061300</name>
</gene>
<proteinExistence type="predicted"/>
<keyword evidence="4" id="KW-1185">Reference proteome</keyword>
<dbReference type="AlphaFoldDB" id="A0A917U1D6"/>
<keyword evidence="1" id="KW-0175">Coiled coil</keyword>
<organism evidence="3 4">
    <name type="scientific">Dactylosporangium sucinum</name>
    <dbReference type="NCBI Taxonomy" id="1424081"/>
    <lineage>
        <taxon>Bacteria</taxon>
        <taxon>Bacillati</taxon>
        <taxon>Actinomycetota</taxon>
        <taxon>Actinomycetes</taxon>
        <taxon>Micromonosporales</taxon>
        <taxon>Micromonosporaceae</taxon>
        <taxon>Dactylosporangium</taxon>
    </lineage>
</organism>
<sequence length="275" mass="30790">MVGHRTVTYGVHVSSDSGQPSPDPVAAFADRLRHWQVQCGNPSVRDLERLTRQAERPYARGTIQDKLSGRTAATQWEFVEAFVRACALHAGRPADVDLAPWRTWHRQLLEQLAARRAGQRTALNAARSLQNPAPRPRWSPRQRQAFANVWRAFLLVDRFNRHGIADAIHSGTVDPSRWTVIFDAQAVVSTERLDLPADMYDLADRALRELETNVNALLDDLRRLVALREQGGDPNTPERLDGVRGRLAGVISAFDARLTEMHQAYSEAGHAGLDE</sequence>
<comment type="caution">
    <text evidence="3">The sequence shown here is derived from an EMBL/GenBank/DDBJ whole genome shotgun (WGS) entry which is preliminary data.</text>
</comment>
<reference evidence="3" key="1">
    <citation type="journal article" date="2014" name="Int. J. Syst. Evol. Microbiol.">
        <title>Complete genome sequence of Corynebacterium casei LMG S-19264T (=DSM 44701T), isolated from a smear-ripened cheese.</title>
        <authorList>
            <consortium name="US DOE Joint Genome Institute (JGI-PGF)"/>
            <person name="Walter F."/>
            <person name="Albersmeier A."/>
            <person name="Kalinowski J."/>
            <person name="Ruckert C."/>
        </authorList>
    </citation>
    <scope>NUCLEOTIDE SEQUENCE</scope>
    <source>
        <strain evidence="3">JCM 19831</strain>
    </source>
</reference>
<dbReference type="EMBL" id="BMPI01000034">
    <property type="protein sequence ID" value="GGM51257.1"/>
    <property type="molecule type" value="Genomic_DNA"/>
</dbReference>
<protein>
    <submittedName>
        <fullName evidence="3">Uncharacterized protein</fullName>
    </submittedName>
</protein>
<evidence type="ECO:0000256" key="2">
    <source>
        <dbReference type="SAM" id="MobiDB-lite"/>
    </source>
</evidence>
<evidence type="ECO:0000256" key="1">
    <source>
        <dbReference type="SAM" id="Coils"/>
    </source>
</evidence>
<feature type="region of interest" description="Disordered" evidence="2">
    <location>
        <begin position="1"/>
        <end position="22"/>
    </location>
</feature>
<evidence type="ECO:0000313" key="3">
    <source>
        <dbReference type="EMBL" id="GGM51257.1"/>
    </source>
</evidence>